<dbReference type="KEGG" id="tva:4756395"/>
<organism evidence="3 4">
    <name type="scientific">Trichomonas vaginalis (strain ATCC PRA-98 / G3)</name>
    <dbReference type="NCBI Taxonomy" id="412133"/>
    <lineage>
        <taxon>Eukaryota</taxon>
        <taxon>Metamonada</taxon>
        <taxon>Parabasalia</taxon>
        <taxon>Trichomonadida</taxon>
        <taxon>Trichomonadidae</taxon>
        <taxon>Trichomonas</taxon>
    </lineage>
</organism>
<dbReference type="InterPro" id="IPR002110">
    <property type="entry name" value="Ankyrin_rpt"/>
</dbReference>
<dbReference type="PANTHER" id="PTHR24198">
    <property type="entry name" value="ANKYRIN REPEAT AND PROTEIN KINASE DOMAIN-CONTAINING PROTEIN"/>
    <property type="match status" value="1"/>
</dbReference>
<evidence type="ECO:0000256" key="1">
    <source>
        <dbReference type="ARBA" id="ARBA00022737"/>
    </source>
</evidence>
<dbReference type="AlphaFoldDB" id="A2F921"/>
<dbReference type="InterPro" id="IPR036770">
    <property type="entry name" value="Ankyrin_rpt-contain_sf"/>
</dbReference>
<dbReference type="InParanoid" id="A2F921"/>
<dbReference type="Proteomes" id="UP000001542">
    <property type="component" value="Unassembled WGS sequence"/>
</dbReference>
<reference evidence="3" key="2">
    <citation type="journal article" date="2007" name="Science">
        <title>Draft genome sequence of the sexually transmitted pathogen Trichomonas vaginalis.</title>
        <authorList>
            <person name="Carlton J.M."/>
            <person name="Hirt R.P."/>
            <person name="Silva J.C."/>
            <person name="Delcher A.L."/>
            <person name="Schatz M."/>
            <person name="Zhao Q."/>
            <person name="Wortman J.R."/>
            <person name="Bidwell S.L."/>
            <person name="Alsmark U.C.M."/>
            <person name="Besteiro S."/>
            <person name="Sicheritz-Ponten T."/>
            <person name="Noel C.J."/>
            <person name="Dacks J.B."/>
            <person name="Foster P.G."/>
            <person name="Simillion C."/>
            <person name="Van de Peer Y."/>
            <person name="Miranda-Saavedra D."/>
            <person name="Barton G.J."/>
            <person name="Westrop G.D."/>
            <person name="Mueller S."/>
            <person name="Dessi D."/>
            <person name="Fiori P.L."/>
            <person name="Ren Q."/>
            <person name="Paulsen I."/>
            <person name="Zhang H."/>
            <person name="Bastida-Corcuera F.D."/>
            <person name="Simoes-Barbosa A."/>
            <person name="Brown M.T."/>
            <person name="Hayes R.D."/>
            <person name="Mukherjee M."/>
            <person name="Okumura C.Y."/>
            <person name="Schneider R."/>
            <person name="Smith A.J."/>
            <person name="Vanacova S."/>
            <person name="Villalvazo M."/>
            <person name="Haas B.J."/>
            <person name="Pertea M."/>
            <person name="Feldblyum T.V."/>
            <person name="Utterback T.R."/>
            <person name="Shu C.L."/>
            <person name="Osoegawa K."/>
            <person name="de Jong P.J."/>
            <person name="Hrdy I."/>
            <person name="Horvathova L."/>
            <person name="Zubacova Z."/>
            <person name="Dolezal P."/>
            <person name="Malik S.B."/>
            <person name="Logsdon J.M. Jr."/>
            <person name="Henze K."/>
            <person name="Gupta A."/>
            <person name="Wang C.C."/>
            <person name="Dunne R.L."/>
            <person name="Upcroft J.A."/>
            <person name="Upcroft P."/>
            <person name="White O."/>
            <person name="Salzberg S.L."/>
            <person name="Tang P."/>
            <person name="Chiu C.-H."/>
            <person name="Lee Y.-S."/>
            <person name="Embley T.M."/>
            <person name="Coombs G.H."/>
            <person name="Mottram J.C."/>
            <person name="Tachezy J."/>
            <person name="Fraser-Liggett C.M."/>
            <person name="Johnson P.J."/>
        </authorList>
    </citation>
    <scope>NUCLEOTIDE SEQUENCE [LARGE SCALE GENOMIC DNA]</scope>
    <source>
        <strain evidence="3">G3</strain>
    </source>
</reference>
<gene>
    <name evidence="3" type="ORF">TVAG_090840</name>
</gene>
<dbReference type="SMART" id="SM00248">
    <property type="entry name" value="ANK"/>
    <property type="match status" value="8"/>
</dbReference>
<dbReference type="SMR" id="A2F921"/>
<dbReference type="Pfam" id="PF12796">
    <property type="entry name" value="Ank_2"/>
    <property type="match status" value="1"/>
</dbReference>
<accession>A2F921</accession>
<dbReference type="VEuPathDB" id="TrichDB:TVAGG3_0828030"/>
<dbReference type="EMBL" id="DS113669">
    <property type="protein sequence ID" value="EAX98596.1"/>
    <property type="molecule type" value="Genomic_DNA"/>
</dbReference>
<dbReference type="SUPFAM" id="SSF48403">
    <property type="entry name" value="Ankyrin repeat"/>
    <property type="match status" value="1"/>
</dbReference>
<dbReference type="VEuPathDB" id="TrichDB:TVAG_090840"/>
<evidence type="ECO:0000256" key="2">
    <source>
        <dbReference type="ARBA" id="ARBA00023043"/>
    </source>
</evidence>
<dbReference type="STRING" id="5722.A2F921"/>
<proteinExistence type="predicted"/>
<dbReference type="RefSeq" id="XP_001311526.1">
    <property type="nucleotide sequence ID" value="XM_001311525.1"/>
</dbReference>
<dbReference type="eggNOG" id="KOG4177">
    <property type="taxonomic scope" value="Eukaryota"/>
</dbReference>
<keyword evidence="4" id="KW-1185">Reference proteome</keyword>
<reference evidence="3" key="1">
    <citation type="submission" date="2006-10" db="EMBL/GenBank/DDBJ databases">
        <authorList>
            <person name="Amadeo P."/>
            <person name="Zhao Q."/>
            <person name="Wortman J."/>
            <person name="Fraser-Liggett C."/>
            <person name="Carlton J."/>
        </authorList>
    </citation>
    <scope>NUCLEOTIDE SEQUENCE</scope>
    <source>
        <strain evidence="3">G3</strain>
    </source>
</reference>
<protein>
    <submittedName>
        <fullName evidence="3">Uncharacterized protein</fullName>
    </submittedName>
</protein>
<evidence type="ECO:0000313" key="3">
    <source>
        <dbReference type="EMBL" id="EAX98596.1"/>
    </source>
</evidence>
<name>A2F921_TRIV3</name>
<dbReference type="PANTHER" id="PTHR24198:SF194">
    <property type="entry name" value="INVERSIN-A"/>
    <property type="match status" value="1"/>
</dbReference>
<dbReference type="OrthoDB" id="194358at2759"/>
<keyword evidence="1" id="KW-0677">Repeat</keyword>
<dbReference type="PRINTS" id="PR01415">
    <property type="entry name" value="ANKYRIN"/>
</dbReference>
<keyword evidence="2" id="KW-0040">ANK repeat</keyword>
<sequence>MTDALLECIFRNDVDQLMRIITPENASEEKEKKYKIKISDSFLLFPKSGLTLLHIAAYANSMECFIYLHSKCNFPLEIQSLDLKMPFHYAVNSGAADIVIYILHNYEARYGREKLIQDFFKKDYTNQEQKYGPTSCSIIFAAATSKQPQVLSALFKYGFDCTKFASKCKFKLQEALSTVVKARNVESLKILLKNIQPSTYKDEKSLLLAAIDYNQIEAIPLLLESGCDPNYVTPDNKTAMYRACFYSSVDAVRILAEAMYDVDIPSKTRAQAAVHWICQSKSIEIAKILCAKGIDVNRVDQDGNTGPFYIIDMDIPQEQTIGILQILLDHGLDINFHEKGKLTILGYFLTSINTTKNAKIIDFLLQNGADPNAEVFSSGYMSNSNTKMTCKDKLRKIAKNDELKAVYKKYFGELETTPKK</sequence>
<evidence type="ECO:0000313" key="4">
    <source>
        <dbReference type="Proteomes" id="UP000001542"/>
    </source>
</evidence>
<dbReference type="Gene3D" id="1.25.40.20">
    <property type="entry name" value="Ankyrin repeat-containing domain"/>
    <property type="match status" value="1"/>
</dbReference>